<sequence length="343" mass="39310">MATITKRDDNVSTRRWQARVRRKGFPVQTKAFASRAEAEAWGRALEALYDLGHAVDTRDAREITVRDVLARYLADVVPGLKGHETETYRCKVWMRHPLAEYAMANLTRQALTDYRDTRLLTVTGSTVRHEMLLLARAIEYGRKELGIYLAENPLRSVRLPKENAARERRLLPGEEERLLAACRGSGAPYLEHLVVVAVETGMRQSEILGLRWDRISFEKRVAVLGDTKNGEARAVPLTHRAAAAMQAMRTVRELNWHRKREYTDTGPFSKLNSTVVRHSFMRTRDRAGMPDLRFHDLRHEATSRLFEKGLNTMEVSAITGHKTLTMLRRYAHLSMDHLLMKLG</sequence>
<dbReference type="PANTHER" id="PTHR30349:SF94">
    <property type="entry name" value="INTEGRASE_RECOMBINASE HI_1414-RELATED"/>
    <property type="match status" value="1"/>
</dbReference>
<reference evidence="5 6" key="1">
    <citation type="submission" date="2024-11" db="EMBL/GenBank/DDBJ databases">
        <title>Using genomics to understand microbial adaptation to soil warming.</title>
        <authorList>
            <person name="Deangelis K.M. PhD."/>
        </authorList>
    </citation>
    <scope>NUCLEOTIDE SEQUENCE [LARGE SCALE GENOMIC DNA]</scope>
    <source>
        <strain evidence="5 6">GAS97</strain>
    </source>
</reference>
<dbReference type="CDD" id="cd00796">
    <property type="entry name" value="INT_Rci_Hp1_C"/>
    <property type="match status" value="1"/>
</dbReference>
<organism evidence="5 6">
    <name type="scientific">Caballeronia udeis</name>
    <dbReference type="NCBI Taxonomy" id="1232866"/>
    <lineage>
        <taxon>Bacteria</taxon>
        <taxon>Pseudomonadati</taxon>
        <taxon>Pseudomonadota</taxon>
        <taxon>Betaproteobacteria</taxon>
        <taxon>Burkholderiales</taxon>
        <taxon>Burkholderiaceae</taxon>
        <taxon>Caballeronia</taxon>
    </lineage>
</organism>
<keyword evidence="1" id="KW-0229">DNA integration</keyword>
<dbReference type="InterPro" id="IPR002104">
    <property type="entry name" value="Integrase_catalytic"/>
</dbReference>
<feature type="domain" description="Tyr recombinase" evidence="4">
    <location>
        <begin position="165"/>
        <end position="343"/>
    </location>
</feature>
<name>A0ABW8MAN3_9BURK</name>
<dbReference type="Proteomes" id="UP001620514">
    <property type="component" value="Unassembled WGS sequence"/>
</dbReference>
<protein>
    <submittedName>
        <fullName evidence="5">Integrase</fullName>
    </submittedName>
</protein>
<dbReference type="InterPro" id="IPR050090">
    <property type="entry name" value="Tyrosine_recombinase_XerCD"/>
</dbReference>
<keyword evidence="2" id="KW-0238">DNA-binding</keyword>
<dbReference type="PROSITE" id="PS51898">
    <property type="entry name" value="TYR_RECOMBINASE"/>
    <property type="match status" value="1"/>
</dbReference>
<evidence type="ECO:0000256" key="1">
    <source>
        <dbReference type="ARBA" id="ARBA00022908"/>
    </source>
</evidence>
<keyword evidence="3" id="KW-0233">DNA recombination</keyword>
<dbReference type="PANTHER" id="PTHR30349">
    <property type="entry name" value="PHAGE INTEGRASE-RELATED"/>
    <property type="match status" value="1"/>
</dbReference>
<evidence type="ECO:0000313" key="6">
    <source>
        <dbReference type="Proteomes" id="UP001620514"/>
    </source>
</evidence>
<dbReference type="InterPro" id="IPR010998">
    <property type="entry name" value="Integrase_recombinase_N"/>
</dbReference>
<proteinExistence type="predicted"/>
<dbReference type="Pfam" id="PF00589">
    <property type="entry name" value="Phage_integrase"/>
    <property type="match status" value="1"/>
</dbReference>
<evidence type="ECO:0000259" key="4">
    <source>
        <dbReference type="PROSITE" id="PS51898"/>
    </source>
</evidence>
<dbReference type="Gene3D" id="1.10.150.130">
    <property type="match status" value="1"/>
</dbReference>
<dbReference type="SUPFAM" id="SSF56349">
    <property type="entry name" value="DNA breaking-rejoining enzymes"/>
    <property type="match status" value="1"/>
</dbReference>
<dbReference type="Gene3D" id="1.10.443.10">
    <property type="entry name" value="Intergrase catalytic core"/>
    <property type="match status" value="1"/>
</dbReference>
<keyword evidence="6" id="KW-1185">Reference proteome</keyword>
<evidence type="ECO:0000313" key="5">
    <source>
        <dbReference type="EMBL" id="MFK4440707.1"/>
    </source>
</evidence>
<evidence type="ECO:0000256" key="2">
    <source>
        <dbReference type="ARBA" id="ARBA00023125"/>
    </source>
</evidence>
<accession>A0ABW8MAN3</accession>
<dbReference type="EMBL" id="JBIYDN010000002">
    <property type="protein sequence ID" value="MFK4440707.1"/>
    <property type="molecule type" value="Genomic_DNA"/>
</dbReference>
<dbReference type="InterPro" id="IPR011010">
    <property type="entry name" value="DNA_brk_join_enz"/>
</dbReference>
<comment type="caution">
    <text evidence="5">The sequence shown here is derived from an EMBL/GenBank/DDBJ whole genome shotgun (WGS) entry which is preliminary data.</text>
</comment>
<dbReference type="InterPro" id="IPR013762">
    <property type="entry name" value="Integrase-like_cat_sf"/>
</dbReference>
<gene>
    <name evidence="5" type="ORF">ABH943_000713</name>
</gene>
<evidence type="ECO:0000256" key="3">
    <source>
        <dbReference type="ARBA" id="ARBA00023172"/>
    </source>
</evidence>
<dbReference type="RefSeq" id="WP_404604402.1">
    <property type="nucleotide sequence ID" value="NZ_JBIYDN010000002.1"/>
</dbReference>